<accession>A0A142VUE5</accession>
<feature type="transmembrane region" description="Helical" evidence="1">
    <location>
        <begin position="6"/>
        <end position="32"/>
    </location>
</feature>
<sequence length="150" mass="16646">MTLIHQLMLATLVVGTTVIVHLVGLAILLAVLRRYRRAERRVLIVLLNGAAILVAAFGLFALHSVEIWIWAGVFQWLGAFADFEHALYFSTSTYVTIGYGDIVLPPGLRILGAIEGASGIILIGWSTAFFFSIVDRMKLLERHFDADHPR</sequence>
<protein>
    <submittedName>
        <fullName evidence="3">K+ channel TrkA-N</fullName>
    </submittedName>
</protein>
<organism evidence="3">
    <name type="scientific">Sphingopyxis terrae subsp. terrae NBRC 15098</name>
    <dbReference type="NCBI Taxonomy" id="1219058"/>
    <lineage>
        <taxon>Bacteria</taxon>
        <taxon>Pseudomonadati</taxon>
        <taxon>Pseudomonadota</taxon>
        <taxon>Alphaproteobacteria</taxon>
        <taxon>Sphingomonadales</taxon>
        <taxon>Sphingomonadaceae</taxon>
        <taxon>Sphingopyxis</taxon>
    </lineage>
</organism>
<name>A0A142VUE5_9SPHN</name>
<dbReference type="InterPro" id="IPR013099">
    <property type="entry name" value="K_chnl_dom"/>
</dbReference>
<keyword evidence="3" id="KW-0406">Ion transport</keyword>
<keyword evidence="3" id="KW-0407">Ion channel</keyword>
<reference evidence="3" key="2">
    <citation type="journal article" date="2016" name="Genome Announc.">
        <title>Complete Genome Sequence of Sphingopyxis terrae Strain 203-1 (NBRC 111660), a Polyethylene Glycol Degrader.</title>
        <authorList>
            <person name="Ohtsubo Y."/>
            <person name="Nonoyama S."/>
            <person name="Nagata Y."/>
            <person name="Numata M."/>
            <person name="Tsuchikane K."/>
            <person name="Hosoyama A."/>
            <person name="Yamazoe A."/>
            <person name="Tsuda M."/>
            <person name="Fujita N."/>
            <person name="Kawai F."/>
        </authorList>
    </citation>
    <scope>NUCLEOTIDE SEQUENCE [LARGE SCALE GENOMIC DNA]</scope>
    <source>
        <strain evidence="3">203-1</strain>
    </source>
</reference>
<keyword evidence="1" id="KW-0812">Transmembrane</keyword>
<evidence type="ECO:0000256" key="1">
    <source>
        <dbReference type="SAM" id="Phobius"/>
    </source>
</evidence>
<proteinExistence type="predicted"/>
<dbReference type="Proteomes" id="UP000076234">
    <property type="component" value="Chromosome"/>
</dbReference>
<dbReference type="AlphaFoldDB" id="A0A142VUE5"/>
<feature type="transmembrane region" description="Helical" evidence="1">
    <location>
        <begin position="44"/>
        <end position="71"/>
    </location>
</feature>
<reference evidence="3" key="1">
    <citation type="submission" date="2015-11" db="EMBL/GenBank/DDBJ databases">
        <authorList>
            <person name="Zhang Y."/>
            <person name="Guo Z."/>
        </authorList>
    </citation>
    <scope>NUCLEOTIDE SEQUENCE</scope>
    <source>
        <strain evidence="3">203-1</strain>
    </source>
</reference>
<keyword evidence="1" id="KW-0472">Membrane</keyword>
<dbReference type="STRING" id="1219058.AOA14_02285"/>
<dbReference type="SUPFAM" id="SSF81324">
    <property type="entry name" value="Voltage-gated potassium channels"/>
    <property type="match status" value="1"/>
</dbReference>
<feature type="domain" description="Potassium channel" evidence="2">
    <location>
        <begin position="65"/>
        <end position="134"/>
    </location>
</feature>
<dbReference type="GO" id="GO:0034220">
    <property type="term" value="P:monoatomic ion transmembrane transport"/>
    <property type="evidence" value="ECO:0007669"/>
    <property type="project" value="UniProtKB-KW"/>
</dbReference>
<feature type="transmembrane region" description="Helical" evidence="1">
    <location>
        <begin position="110"/>
        <end position="134"/>
    </location>
</feature>
<keyword evidence="3" id="KW-0813">Transport</keyword>
<evidence type="ECO:0000313" key="3">
    <source>
        <dbReference type="EMBL" id="AMU93430.1"/>
    </source>
</evidence>
<dbReference type="Gene3D" id="1.10.287.70">
    <property type="match status" value="1"/>
</dbReference>
<gene>
    <name evidence="3" type="ORF">AOA14_02285</name>
</gene>
<evidence type="ECO:0000259" key="2">
    <source>
        <dbReference type="Pfam" id="PF07885"/>
    </source>
</evidence>
<dbReference type="Pfam" id="PF07885">
    <property type="entry name" value="Ion_trans_2"/>
    <property type="match status" value="1"/>
</dbReference>
<dbReference type="KEGG" id="ster:AOA14_02285"/>
<dbReference type="RefSeq" id="WP_062900609.1">
    <property type="nucleotide sequence ID" value="NZ_CP013342.1"/>
</dbReference>
<dbReference type="EMBL" id="CP013342">
    <property type="protein sequence ID" value="AMU93430.1"/>
    <property type="molecule type" value="Genomic_DNA"/>
</dbReference>
<keyword evidence="1" id="KW-1133">Transmembrane helix</keyword>